<sequence>MLTGPVRHLPYGVVRPVEQGDLTGGAAAARTGTLVLLAGGDPSGPPGLRPVLDAIARDVRHFGPAGAAPASS</sequence>
<dbReference type="Pfam" id="PF03446">
    <property type="entry name" value="NAD_binding_2"/>
    <property type="match status" value="1"/>
</dbReference>
<keyword evidence="3" id="KW-1185">Reference proteome</keyword>
<feature type="domain" description="6-phosphogluconate dehydrogenase NADP-binding" evidence="1">
    <location>
        <begin position="23"/>
        <end position="63"/>
    </location>
</feature>
<reference evidence="3" key="1">
    <citation type="journal article" date="2019" name="Int. J. Syst. Evol. Microbiol.">
        <title>The Global Catalogue of Microorganisms (GCM) 10K type strain sequencing project: providing services to taxonomists for standard genome sequencing and annotation.</title>
        <authorList>
            <consortium name="The Broad Institute Genomics Platform"/>
            <consortium name="The Broad Institute Genome Sequencing Center for Infectious Disease"/>
            <person name="Wu L."/>
            <person name="Ma J."/>
        </authorList>
    </citation>
    <scope>NUCLEOTIDE SEQUENCE [LARGE SCALE GENOMIC DNA]</scope>
    <source>
        <strain evidence="3">CGMCC 4.1648</strain>
    </source>
</reference>
<gene>
    <name evidence="2" type="ORF">ACFPM3_26300</name>
</gene>
<dbReference type="RefSeq" id="WP_345688173.1">
    <property type="nucleotide sequence ID" value="NZ_BAABIT010000001.1"/>
</dbReference>
<name>A0ABV9XM86_9ACTN</name>
<accession>A0ABV9XM86</accession>
<dbReference type="InterPro" id="IPR006115">
    <property type="entry name" value="6PGDH_NADP-bd"/>
</dbReference>
<dbReference type="Gene3D" id="3.40.50.720">
    <property type="entry name" value="NAD(P)-binding Rossmann-like Domain"/>
    <property type="match status" value="1"/>
</dbReference>
<evidence type="ECO:0000259" key="1">
    <source>
        <dbReference type="Pfam" id="PF03446"/>
    </source>
</evidence>
<evidence type="ECO:0000313" key="3">
    <source>
        <dbReference type="Proteomes" id="UP001595829"/>
    </source>
</evidence>
<comment type="caution">
    <text evidence="2">The sequence shown here is derived from an EMBL/GenBank/DDBJ whole genome shotgun (WGS) entry which is preliminary data.</text>
</comment>
<dbReference type="EMBL" id="JBHSJD010000023">
    <property type="protein sequence ID" value="MFC5025643.1"/>
    <property type="molecule type" value="Genomic_DNA"/>
</dbReference>
<proteinExistence type="predicted"/>
<protein>
    <submittedName>
        <fullName evidence="2">NAD(P)-binding domain-containing protein</fullName>
    </submittedName>
</protein>
<evidence type="ECO:0000313" key="2">
    <source>
        <dbReference type="EMBL" id="MFC5025643.1"/>
    </source>
</evidence>
<organism evidence="2 3">
    <name type="scientific">Streptomyces coeruleoprunus</name>
    <dbReference type="NCBI Taxonomy" id="285563"/>
    <lineage>
        <taxon>Bacteria</taxon>
        <taxon>Bacillati</taxon>
        <taxon>Actinomycetota</taxon>
        <taxon>Actinomycetes</taxon>
        <taxon>Kitasatosporales</taxon>
        <taxon>Streptomycetaceae</taxon>
        <taxon>Streptomyces</taxon>
    </lineage>
</organism>
<dbReference type="Proteomes" id="UP001595829">
    <property type="component" value="Unassembled WGS sequence"/>
</dbReference>